<dbReference type="InterPro" id="IPR018094">
    <property type="entry name" value="Thymidylate_kinase"/>
</dbReference>
<evidence type="ECO:0000256" key="11">
    <source>
        <dbReference type="HAMAP-Rule" id="MF_00165"/>
    </source>
</evidence>
<evidence type="ECO:0000259" key="12">
    <source>
        <dbReference type="Pfam" id="PF02223"/>
    </source>
</evidence>
<dbReference type="InterPro" id="IPR039430">
    <property type="entry name" value="Thymidylate_kin-like_dom"/>
</dbReference>
<dbReference type="PANTHER" id="PTHR10344">
    <property type="entry name" value="THYMIDYLATE KINASE"/>
    <property type="match status" value="1"/>
</dbReference>
<evidence type="ECO:0000256" key="6">
    <source>
        <dbReference type="ARBA" id="ARBA00022741"/>
    </source>
</evidence>
<dbReference type="InterPro" id="IPR018095">
    <property type="entry name" value="Thymidylate_kin_CS"/>
</dbReference>
<comment type="catalytic activity">
    <reaction evidence="9 11">
        <text>dTMP + ATP = dTDP + ADP</text>
        <dbReference type="Rhea" id="RHEA:13517"/>
        <dbReference type="ChEBI" id="CHEBI:30616"/>
        <dbReference type="ChEBI" id="CHEBI:58369"/>
        <dbReference type="ChEBI" id="CHEBI:63528"/>
        <dbReference type="ChEBI" id="CHEBI:456216"/>
        <dbReference type="EC" id="2.7.4.9"/>
    </reaction>
</comment>
<reference evidence="13" key="2">
    <citation type="journal article" date="2021" name="PeerJ">
        <title>Extensive microbial diversity within the chicken gut microbiome revealed by metagenomics and culture.</title>
        <authorList>
            <person name="Gilroy R."/>
            <person name="Ravi A."/>
            <person name="Getino M."/>
            <person name="Pursley I."/>
            <person name="Horton D.L."/>
            <person name="Alikhan N.F."/>
            <person name="Baker D."/>
            <person name="Gharbi K."/>
            <person name="Hall N."/>
            <person name="Watson M."/>
            <person name="Adriaenssens E.M."/>
            <person name="Foster-Nyarko E."/>
            <person name="Jarju S."/>
            <person name="Secka A."/>
            <person name="Antonio M."/>
            <person name="Oren A."/>
            <person name="Chaudhuri R.R."/>
            <person name="La Ragione R."/>
            <person name="Hildebrand F."/>
            <person name="Pallen M.J."/>
        </authorList>
    </citation>
    <scope>NUCLEOTIDE SEQUENCE</scope>
    <source>
        <strain evidence="13">ChiHjej12B11-29160</strain>
    </source>
</reference>
<organism evidence="13 14">
    <name type="scientific">Candidatus Coprovicinus avistercoris</name>
    <dbReference type="NCBI Taxonomy" id="2840754"/>
    <lineage>
        <taxon>Bacteria</taxon>
        <taxon>Bacillati</taxon>
        <taxon>Actinomycetota</taxon>
        <taxon>Coriobacteriia</taxon>
        <taxon>Coriobacteriales</taxon>
        <taxon>Coriobacteriaceae</taxon>
        <taxon>Coriobacteriaceae incertae sedis</taxon>
        <taxon>Candidatus Coprovicinus</taxon>
    </lineage>
</organism>
<dbReference type="GO" id="GO:0005524">
    <property type="term" value="F:ATP binding"/>
    <property type="evidence" value="ECO:0007669"/>
    <property type="project" value="UniProtKB-UniRule"/>
</dbReference>
<dbReference type="PANTHER" id="PTHR10344:SF4">
    <property type="entry name" value="UMP-CMP KINASE 2, MITOCHONDRIAL"/>
    <property type="match status" value="1"/>
</dbReference>
<feature type="binding site" evidence="11">
    <location>
        <begin position="16"/>
        <end position="23"/>
    </location>
    <ligand>
        <name>ATP</name>
        <dbReference type="ChEBI" id="CHEBI:30616"/>
    </ligand>
</feature>
<keyword evidence="6 11" id="KW-0547">Nucleotide-binding</keyword>
<comment type="similarity">
    <text evidence="1 11">Belongs to the thymidylate kinase family.</text>
</comment>
<evidence type="ECO:0000313" key="13">
    <source>
        <dbReference type="EMBL" id="HIU24425.1"/>
    </source>
</evidence>
<dbReference type="GO" id="GO:0006235">
    <property type="term" value="P:dTTP biosynthetic process"/>
    <property type="evidence" value="ECO:0007669"/>
    <property type="project" value="UniProtKB-UniRule"/>
</dbReference>
<dbReference type="Pfam" id="PF02223">
    <property type="entry name" value="Thymidylate_kin"/>
    <property type="match status" value="1"/>
</dbReference>
<keyword evidence="4 11" id="KW-0808">Transferase</keyword>
<dbReference type="PROSITE" id="PS01331">
    <property type="entry name" value="THYMIDYLATE_KINASE"/>
    <property type="match status" value="1"/>
</dbReference>
<evidence type="ECO:0000256" key="7">
    <source>
        <dbReference type="ARBA" id="ARBA00022777"/>
    </source>
</evidence>
<evidence type="ECO:0000256" key="5">
    <source>
        <dbReference type="ARBA" id="ARBA00022727"/>
    </source>
</evidence>
<keyword evidence="7 11" id="KW-0418">Kinase</keyword>
<keyword evidence="8 11" id="KW-0067">ATP-binding</keyword>
<keyword evidence="5 11" id="KW-0545">Nucleotide biosynthesis</keyword>
<dbReference type="GO" id="GO:0005829">
    <property type="term" value="C:cytosol"/>
    <property type="evidence" value="ECO:0007669"/>
    <property type="project" value="TreeGrafter"/>
</dbReference>
<proteinExistence type="inferred from homology"/>
<dbReference type="GO" id="GO:0006227">
    <property type="term" value="P:dUDP biosynthetic process"/>
    <property type="evidence" value="ECO:0007669"/>
    <property type="project" value="TreeGrafter"/>
</dbReference>
<dbReference type="GO" id="GO:0004798">
    <property type="term" value="F:dTMP kinase activity"/>
    <property type="evidence" value="ECO:0007669"/>
    <property type="project" value="UniProtKB-UniRule"/>
</dbReference>
<dbReference type="CDD" id="cd01672">
    <property type="entry name" value="TMPK"/>
    <property type="match status" value="1"/>
</dbReference>
<reference evidence="13" key="1">
    <citation type="submission" date="2020-10" db="EMBL/GenBank/DDBJ databases">
        <authorList>
            <person name="Gilroy R."/>
        </authorList>
    </citation>
    <scope>NUCLEOTIDE SEQUENCE</scope>
    <source>
        <strain evidence="13">ChiHjej12B11-29160</strain>
    </source>
</reference>
<evidence type="ECO:0000256" key="9">
    <source>
        <dbReference type="ARBA" id="ARBA00048743"/>
    </source>
</evidence>
<evidence type="ECO:0000256" key="4">
    <source>
        <dbReference type="ARBA" id="ARBA00022679"/>
    </source>
</evidence>
<evidence type="ECO:0000256" key="8">
    <source>
        <dbReference type="ARBA" id="ARBA00022840"/>
    </source>
</evidence>
<dbReference type="Proteomes" id="UP000824078">
    <property type="component" value="Unassembled WGS sequence"/>
</dbReference>
<evidence type="ECO:0000256" key="3">
    <source>
        <dbReference type="ARBA" id="ARBA00017144"/>
    </source>
</evidence>
<feature type="domain" description="Thymidylate kinase-like" evidence="12">
    <location>
        <begin position="14"/>
        <end position="203"/>
    </location>
</feature>
<accession>A0A9D1L522</accession>
<dbReference type="NCBIfam" id="TIGR00041">
    <property type="entry name" value="DTMP_kinase"/>
    <property type="match status" value="1"/>
</dbReference>
<dbReference type="GO" id="GO:0006233">
    <property type="term" value="P:dTDP biosynthetic process"/>
    <property type="evidence" value="ECO:0007669"/>
    <property type="project" value="InterPro"/>
</dbReference>
<dbReference type="FunFam" id="3.40.50.300:FF:000225">
    <property type="entry name" value="Thymidylate kinase"/>
    <property type="match status" value="1"/>
</dbReference>
<comment type="caution">
    <text evidence="13">The sequence shown here is derived from an EMBL/GenBank/DDBJ whole genome shotgun (WGS) entry which is preliminary data.</text>
</comment>
<dbReference type="HAMAP" id="MF_00165">
    <property type="entry name" value="Thymidylate_kinase"/>
    <property type="match status" value="1"/>
</dbReference>
<name>A0A9D1L522_9ACTN</name>
<dbReference type="SUPFAM" id="SSF52540">
    <property type="entry name" value="P-loop containing nucleoside triphosphate hydrolases"/>
    <property type="match status" value="1"/>
</dbReference>
<protein>
    <recommendedName>
        <fullName evidence="3 11">Thymidylate kinase</fullName>
        <ecNumber evidence="2 11">2.7.4.9</ecNumber>
    </recommendedName>
    <alternativeName>
        <fullName evidence="11">dTMP kinase</fullName>
    </alternativeName>
</protein>
<comment type="function">
    <text evidence="10 11">Phosphorylation of dTMP to form dTDP in both de novo and salvage pathways of dTTP synthesis.</text>
</comment>
<dbReference type="InterPro" id="IPR027417">
    <property type="entry name" value="P-loop_NTPase"/>
</dbReference>
<evidence type="ECO:0000313" key="14">
    <source>
        <dbReference type="Proteomes" id="UP000824078"/>
    </source>
</evidence>
<evidence type="ECO:0000256" key="10">
    <source>
        <dbReference type="ARBA" id="ARBA00057735"/>
    </source>
</evidence>
<dbReference type="AlphaFoldDB" id="A0A9D1L522"/>
<sequence>MRAQGVQQGAFITLEGPDGCGKSTQARMLAEALSKDSTEVLSIREPGGTDISERIRKLLLDPANSSMSAECELLLYEASRAQLVNQVIKPACARNAIVICDRFYDSTYAYQAGARGLDKGMVAWANTLGSCGCVPIRTILLDLEPSIAFRRAAKEGTPDRLEAEGLCFQERVRAAYLELAQREPERICVVDASGSPEMVHDRIIEALGDLNLPFAAGVS</sequence>
<gene>
    <name evidence="11 13" type="primary">tmk</name>
    <name evidence="13" type="ORF">IAD17_05840</name>
</gene>
<evidence type="ECO:0000256" key="1">
    <source>
        <dbReference type="ARBA" id="ARBA00009776"/>
    </source>
</evidence>
<dbReference type="EMBL" id="DVMQ01000017">
    <property type="protein sequence ID" value="HIU24425.1"/>
    <property type="molecule type" value="Genomic_DNA"/>
</dbReference>
<dbReference type="EC" id="2.7.4.9" evidence="2 11"/>
<dbReference type="Gene3D" id="3.40.50.300">
    <property type="entry name" value="P-loop containing nucleotide triphosphate hydrolases"/>
    <property type="match status" value="1"/>
</dbReference>
<evidence type="ECO:0000256" key="2">
    <source>
        <dbReference type="ARBA" id="ARBA00012980"/>
    </source>
</evidence>